<dbReference type="InterPro" id="IPR003439">
    <property type="entry name" value="ABC_transporter-like_ATP-bd"/>
</dbReference>
<dbReference type="Proteomes" id="UP000011566">
    <property type="component" value="Unassembled WGS sequence"/>
</dbReference>
<dbReference type="Pfam" id="PF08352">
    <property type="entry name" value="oligo_HPY"/>
    <property type="match status" value="1"/>
</dbReference>
<dbReference type="GO" id="GO:0055085">
    <property type="term" value="P:transmembrane transport"/>
    <property type="evidence" value="ECO:0007669"/>
    <property type="project" value="UniProtKB-ARBA"/>
</dbReference>
<dbReference type="PANTHER" id="PTHR43776">
    <property type="entry name" value="TRANSPORT ATP-BINDING PROTEIN"/>
    <property type="match status" value="1"/>
</dbReference>
<dbReference type="PATRIC" id="fig|1132509.6.peg.3069"/>
<dbReference type="InterPro" id="IPR027417">
    <property type="entry name" value="P-loop_NTPase"/>
</dbReference>
<dbReference type="GO" id="GO:0016887">
    <property type="term" value="F:ATP hydrolysis activity"/>
    <property type="evidence" value="ECO:0007669"/>
    <property type="project" value="InterPro"/>
</dbReference>
<dbReference type="EMBL" id="AOMB01000036">
    <property type="protein sequence ID" value="EMA37186.1"/>
    <property type="molecule type" value="Genomic_DNA"/>
</dbReference>
<sequence length="356" mass="39740">MTLNDVSVEFAKNSGLFDLFSEREVVKAVDGVSIEIPENQVVVLVGESGCGKTTLGKTTIGLQEPTAGSVEYRGHDIWAAKKGKGEMPYREIRRSLQIIHQDPGSSLNPNRTVMASLMEPLRRWYPELDTQDKRARILSMIERVGMSPAQDYADRYPHQLSGGEKQRVALVRALIMNPELILADEAISALDVSLRVEMMNLMIELQDLIGTSYLMISHDLSNARYMAKKTGGYIGIMYLGEIVEFGPASEVIEDPSHPYTKALKWATPELSTFSESGERMPIRSIDIPDAVNPPSGCRFHTRCPKAREVCTQEHPELAVDPADDLYQAACFRDYEDHPYWESSDITDGGEEPMSKI</sequence>
<evidence type="ECO:0000256" key="1">
    <source>
        <dbReference type="ARBA" id="ARBA00022448"/>
    </source>
</evidence>
<comment type="caution">
    <text evidence="5">The sequence shown here is derived from an EMBL/GenBank/DDBJ whole genome shotgun (WGS) entry which is preliminary data.</text>
</comment>
<evidence type="ECO:0000256" key="3">
    <source>
        <dbReference type="ARBA" id="ARBA00022840"/>
    </source>
</evidence>
<dbReference type="InterPro" id="IPR013563">
    <property type="entry name" value="Oligopep_ABC_C"/>
</dbReference>
<feature type="domain" description="ABC transporter" evidence="4">
    <location>
        <begin position="14"/>
        <end position="264"/>
    </location>
</feature>
<accession>M0LUQ7</accession>
<organism evidence="5 6">
    <name type="scientific">Halococcus hamelinensis 100A6</name>
    <dbReference type="NCBI Taxonomy" id="1132509"/>
    <lineage>
        <taxon>Archaea</taxon>
        <taxon>Methanobacteriati</taxon>
        <taxon>Methanobacteriota</taxon>
        <taxon>Stenosarchaea group</taxon>
        <taxon>Halobacteria</taxon>
        <taxon>Halobacteriales</taxon>
        <taxon>Halococcaceae</taxon>
        <taxon>Halococcus</taxon>
    </lineage>
</organism>
<dbReference type="InterPro" id="IPR003593">
    <property type="entry name" value="AAA+_ATPase"/>
</dbReference>
<dbReference type="AlphaFoldDB" id="M0LUQ7"/>
<dbReference type="SUPFAM" id="SSF52540">
    <property type="entry name" value="P-loop containing nucleoside triphosphate hydrolases"/>
    <property type="match status" value="1"/>
</dbReference>
<keyword evidence="3" id="KW-0067">ATP-binding</keyword>
<dbReference type="NCBIfam" id="TIGR01727">
    <property type="entry name" value="oligo_HPY"/>
    <property type="match status" value="1"/>
</dbReference>
<dbReference type="Gene3D" id="3.40.50.300">
    <property type="entry name" value="P-loop containing nucleotide triphosphate hydrolases"/>
    <property type="match status" value="1"/>
</dbReference>
<evidence type="ECO:0000259" key="4">
    <source>
        <dbReference type="PROSITE" id="PS50893"/>
    </source>
</evidence>
<name>M0LUQ7_9EURY</name>
<dbReference type="OrthoDB" id="18209at2157"/>
<proteinExistence type="predicted"/>
<dbReference type="RefSeq" id="WP_007694641.1">
    <property type="nucleotide sequence ID" value="NZ_AJRK01000139.1"/>
</dbReference>
<dbReference type="GO" id="GO:0005524">
    <property type="term" value="F:ATP binding"/>
    <property type="evidence" value="ECO:0007669"/>
    <property type="project" value="UniProtKB-KW"/>
</dbReference>
<reference evidence="5 6" key="1">
    <citation type="journal article" date="2014" name="PLoS Genet.">
        <title>Phylogenetically driven sequencing of extremely halophilic archaea reveals strategies for static and dynamic osmo-response.</title>
        <authorList>
            <person name="Becker E.A."/>
            <person name="Seitzer P.M."/>
            <person name="Tritt A."/>
            <person name="Larsen D."/>
            <person name="Krusor M."/>
            <person name="Yao A.I."/>
            <person name="Wu D."/>
            <person name="Madern D."/>
            <person name="Eisen J.A."/>
            <person name="Darling A.E."/>
            <person name="Facciotti M.T."/>
        </authorList>
    </citation>
    <scope>NUCLEOTIDE SEQUENCE [LARGE SCALE GENOMIC DNA]</scope>
    <source>
        <strain evidence="5 6">100A6</strain>
    </source>
</reference>
<dbReference type="CDD" id="cd03257">
    <property type="entry name" value="ABC_NikE_OppD_transporters"/>
    <property type="match status" value="1"/>
</dbReference>
<evidence type="ECO:0000313" key="6">
    <source>
        <dbReference type="Proteomes" id="UP000011566"/>
    </source>
</evidence>
<dbReference type="eggNOG" id="arCOG00184">
    <property type="taxonomic scope" value="Archaea"/>
</dbReference>
<keyword evidence="6" id="KW-1185">Reference proteome</keyword>
<dbReference type="SMART" id="SM00382">
    <property type="entry name" value="AAA"/>
    <property type="match status" value="1"/>
</dbReference>
<dbReference type="GO" id="GO:0015833">
    <property type="term" value="P:peptide transport"/>
    <property type="evidence" value="ECO:0007669"/>
    <property type="project" value="InterPro"/>
</dbReference>
<dbReference type="Pfam" id="PF00005">
    <property type="entry name" value="ABC_tran"/>
    <property type="match status" value="1"/>
</dbReference>
<protein>
    <submittedName>
        <fullName evidence="5">Oligopeptide/dipeptide ABC transporter, ATPase subunit</fullName>
    </submittedName>
</protein>
<dbReference type="PROSITE" id="PS00211">
    <property type="entry name" value="ABC_TRANSPORTER_1"/>
    <property type="match status" value="1"/>
</dbReference>
<evidence type="ECO:0000256" key="2">
    <source>
        <dbReference type="ARBA" id="ARBA00022741"/>
    </source>
</evidence>
<dbReference type="InterPro" id="IPR017871">
    <property type="entry name" value="ABC_transporter-like_CS"/>
</dbReference>
<dbReference type="PROSITE" id="PS50893">
    <property type="entry name" value="ABC_TRANSPORTER_2"/>
    <property type="match status" value="1"/>
</dbReference>
<evidence type="ECO:0000313" key="5">
    <source>
        <dbReference type="EMBL" id="EMA37186.1"/>
    </source>
</evidence>
<gene>
    <name evidence="5" type="ORF">C447_13252</name>
</gene>
<keyword evidence="2" id="KW-0547">Nucleotide-binding</keyword>
<keyword evidence="1" id="KW-0813">Transport</keyword>
<dbReference type="InterPro" id="IPR050319">
    <property type="entry name" value="ABC_transp_ATP-bind"/>
</dbReference>